<keyword evidence="7" id="KW-1185">Reference proteome</keyword>
<keyword evidence="5" id="KW-1015">Disulfide bond</keyword>
<dbReference type="InterPro" id="IPR027179">
    <property type="entry name" value="CMC4"/>
</dbReference>
<evidence type="ECO:0000256" key="2">
    <source>
        <dbReference type="ARBA" id="ARBA00009858"/>
    </source>
</evidence>
<name>A0ABQ8NPD7_PYRGI</name>
<dbReference type="Pfam" id="PF08991">
    <property type="entry name" value="CMC4"/>
    <property type="match status" value="1"/>
</dbReference>
<comment type="similarity">
    <text evidence="2">Belongs to the CMC4 family.</text>
</comment>
<dbReference type="PROSITE" id="PS51808">
    <property type="entry name" value="CHCH"/>
    <property type="match status" value="1"/>
</dbReference>
<keyword evidence="4" id="KW-0496">Mitochondrion</keyword>
<dbReference type="EMBL" id="JABSND010000058">
    <property type="protein sequence ID" value="KAI6300027.1"/>
    <property type="molecule type" value="Genomic_DNA"/>
</dbReference>
<dbReference type="Proteomes" id="UP001059893">
    <property type="component" value="Unassembled WGS sequence"/>
</dbReference>
<dbReference type="PANTHER" id="PTHR15590">
    <property type="entry name" value="CX9C MOTIF-CONTAINING PROTEIN 4"/>
    <property type="match status" value="1"/>
</dbReference>
<gene>
    <name evidence="6" type="primary">CMC4</name>
    <name evidence="6" type="ORF">MCOR33_004138</name>
</gene>
<evidence type="ECO:0000256" key="4">
    <source>
        <dbReference type="ARBA" id="ARBA00023128"/>
    </source>
</evidence>
<evidence type="ECO:0000313" key="7">
    <source>
        <dbReference type="Proteomes" id="UP001059893"/>
    </source>
</evidence>
<dbReference type="PANTHER" id="PTHR15590:SF0">
    <property type="entry name" value="CX9C MOTIF-CONTAINING PROTEIN 4"/>
    <property type="match status" value="1"/>
</dbReference>
<organism evidence="6 7">
    <name type="scientific">Pyricularia grisea</name>
    <name type="common">Crabgrass-specific blast fungus</name>
    <name type="synonym">Magnaporthe grisea</name>
    <dbReference type="NCBI Taxonomy" id="148305"/>
    <lineage>
        <taxon>Eukaryota</taxon>
        <taxon>Fungi</taxon>
        <taxon>Dikarya</taxon>
        <taxon>Ascomycota</taxon>
        <taxon>Pezizomycotina</taxon>
        <taxon>Sordariomycetes</taxon>
        <taxon>Sordariomycetidae</taxon>
        <taxon>Magnaporthales</taxon>
        <taxon>Pyriculariaceae</taxon>
        <taxon>Pyricularia</taxon>
    </lineage>
</organism>
<dbReference type="SUPFAM" id="SSF47072">
    <property type="entry name" value="Cysteine alpha-hairpin motif"/>
    <property type="match status" value="1"/>
</dbReference>
<comment type="subcellular location">
    <subcellularLocation>
        <location evidence="1">Mitochondrion intermembrane space</location>
    </subcellularLocation>
</comment>
<dbReference type="Gene3D" id="1.10.287.1130">
    <property type="entry name" value="CytochromE C oxidase copper chaperone"/>
    <property type="match status" value="1"/>
</dbReference>
<accession>A0ABQ8NPD7</accession>
<protein>
    <recommendedName>
        <fullName evidence="3">Cx9C motif-containing protein 4, mitochondrial</fullName>
    </recommendedName>
</protein>
<comment type="caution">
    <text evidence="6">The sequence shown here is derived from an EMBL/GenBank/DDBJ whole genome shotgun (WGS) entry which is preliminary data.</text>
</comment>
<evidence type="ECO:0000256" key="5">
    <source>
        <dbReference type="ARBA" id="ARBA00023157"/>
    </source>
</evidence>
<evidence type="ECO:0000256" key="3">
    <source>
        <dbReference type="ARBA" id="ARBA00019406"/>
    </source>
</evidence>
<evidence type="ECO:0000256" key="1">
    <source>
        <dbReference type="ARBA" id="ARBA00004569"/>
    </source>
</evidence>
<reference evidence="6" key="1">
    <citation type="submission" date="2021-01" db="EMBL/GenBank/DDBJ databases">
        <title>Deciphering the adaptive evolutionary patterns associated with biogeogrpahic diversity in the finger millet blast pathogen Magnaporthe oryzae in Eastern Africa.</title>
        <authorList>
            <person name="Onyema G."/>
            <person name="Shittu T.A."/>
            <person name="Dodsworth S."/>
            <person name="Devilliers S."/>
            <person name="Muthumeenakshi S."/>
            <person name="Sreenivasaprasad S."/>
        </authorList>
    </citation>
    <scope>NUCLEOTIDE SEQUENCE</scope>
    <source>
        <strain evidence="6">D15/s37</strain>
    </source>
</reference>
<proteinExistence type="inferred from homology"/>
<sequence length="82" mass="9109">MSLQKDLSTDPPCHPRACAIQDCLTKNGYKEEKCQGVIDALYDCCKAFYEKKGDDASTVSCPKPDLLRLKIQQRQDAAGKKS</sequence>
<evidence type="ECO:0000313" key="6">
    <source>
        <dbReference type="EMBL" id="KAI6300027.1"/>
    </source>
</evidence>
<dbReference type="InterPro" id="IPR009069">
    <property type="entry name" value="Cys_alpha_HP_mot_SF"/>
</dbReference>